<keyword evidence="6" id="KW-0675">Receptor</keyword>
<evidence type="ECO:0000313" key="6">
    <source>
        <dbReference type="EMBL" id="SBP04090.1"/>
    </source>
</evidence>
<evidence type="ECO:0000256" key="1">
    <source>
        <dbReference type="ARBA" id="ARBA00022837"/>
    </source>
</evidence>
<feature type="domain" description="C-type lectin" evidence="5">
    <location>
        <begin position="147"/>
        <end position="245"/>
    </location>
</feature>
<dbReference type="AlphaFoldDB" id="A0A1A7WEE1"/>
<dbReference type="EMBL" id="HADW01002690">
    <property type="protein sequence ID" value="SBP04090.1"/>
    <property type="molecule type" value="Transcribed_RNA"/>
</dbReference>
<organism evidence="6">
    <name type="scientific">Iconisemion striatum</name>
    <dbReference type="NCBI Taxonomy" id="60296"/>
    <lineage>
        <taxon>Eukaryota</taxon>
        <taxon>Metazoa</taxon>
        <taxon>Chordata</taxon>
        <taxon>Craniata</taxon>
        <taxon>Vertebrata</taxon>
        <taxon>Euteleostomi</taxon>
        <taxon>Actinopterygii</taxon>
        <taxon>Neopterygii</taxon>
        <taxon>Teleostei</taxon>
        <taxon>Neoteleostei</taxon>
        <taxon>Acanthomorphata</taxon>
        <taxon>Ovalentaria</taxon>
        <taxon>Atherinomorphae</taxon>
        <taxon>Cyprinodontiformes</taxon>
        <taxon>Nothobranchiidae</taxon>
        <taxon>Iconisemion</taxon>
    </lineage>
</organism>
<feature type="compositionally biased region" description="Basic and acidic residues" evidence="3">
    <location>
        <begin position="60"/>
        <end position="75"/>
    </location>
</feature>
<feature type="region of interest" description="Disordered" evidence="3">
    <location>
        <begin position="20"/>
        <end position="103"/>
    </location>
</feature>
<keyword evidence="1" id="KW-0106">Calcium</keyword>
<dbReference type="FunFam" id="3.10.100.10:FF:000125">
    <property type="entry name" value="Mannan-binding lectin H3"/>
    <property type="match status" value="1"/>
</dbReference>
<accession>A0A1A7WEE1</accession>
<evidence type="ECO:0000259" key="5">
    <source>
        <dbReference type="PROSITE" id="PS50041"/>
    </source>
</evidence>
<dbReference type="InterPro" id="IPR016186">
    <property type="entry name" value="C-type_lectin-like/link_sf"/>
</dbReference>
<evidence type="ECO:0000256" key="2">
    <source>
        <dbReference type="ARBA" id="ARBA00023119"/>
    </source>
</evidence>
<reference evidence="6" key="2">
    <citation type="submission" date="2016-06" db="EMBL/GenBank/DDBJ databases">
        <title>The genome of a short-lived fish provides insights into sex chromosome evolution and the genetic control of aging.</title>
        <authorList>
            <person name="Reichwald K."/>
            <person name="Felder M."/>
            <person name="Petzold A."/>
            <person name="Koch P."/>
            <person name="Groth M."/>
            <person name="Platzer M."/>
        </authorList>
    </citation>
    <scope>NUCLEOTIDE SEQUENCE</scope>
    <source>
        <tissue evidence="6">Brain</tissue>
    </source>
</reference>
<dbReference type="InterPro" id="IPR001304">
    <property type="entry name" value="C-type_lectin-like"/>
</dbReference>
<reference evidence="6" key="1">
    <citation type="submission" date="2016-05" db="EMBL/GenBank/DDBJ databases">
        <authorList>
            <person name="Lavstsen T."/>
            <person name="Jespersen J.S."/>
        </authorList>
    </citation>
    <scope>NUCLEOTIDE SEQUENCE</scope>
    <source>
        <tissue evidence="6">Brain</tissue>
    </source>
</reference>
<dbReference type="GO" id="GO:0005581">
    <property type="term" value="C:collagen trimer"/>
    <property type="evidence" value="ECO:0007669"/>
    <property type="project" value="UniProtKB-KW"/>
</dbReference>
<evidence type="ECO:0000256" key="4">
    <source>
        <dbReference type="SAM" id="SignalP"/>
    </source>
</evidence>
<dbReference type="Gene3D" id="3.10.100.10">
    <property type="entry name" value="Mannose-Binding Protein A, subunit A"/>
    <property type="match status" value="1"/>
</dbReference>
<dbReference type="Pfam" id="PF00059">
    <property type="entry name" value="Lectin_C"/>
    <property type="match status" value="1"/>
</dbReference>
<keyword evidence="2" id="KW-0176">Collagen</keyword>
<evidence type="ECO:0000256" key="3">
    <source>
        <dbReference type="SAM" id="MobiDB-lite"/>
    </source>
</evidence>
<dbReference type="SUPFAM" id="SSF56436">
    <property type="entry name" value="C-type lectin-like"/>
    <property type="match status" value="1"/>
</dbReference>
<dbReference type="InterPro" id="IPR016187">
    <property type="entry name" value="CTDL_fold"/>
</dbReference>
<feature type="signal peptide" evidence="4">
    <location>
        <begin position="1"/>
        <end position="19"/>
    </location>
</feature>
<dbReference type="InterPro" id="IPR008160">
    <property type="entry name" value="Collagen"/>
</dbReference>
<dbReference type="SMART" id="SM00034">
    <property type="entry name" value="CLECT"/>
    <property type="match status" value="1"/>
</dbReference>
<protein>
    <submittedName>
        <fullName evidence="6">Scavenger receptor class A, member 3</fullName>
    </submittedName>
</protein>
<sequence length="260" mass="28345">MKLYFELCMFCLMIPKSYSQQQGPPGLPGLKGEPGPHGIHGLPGRDGKPGLPGEPGEPGLRGERGSEGRDGRDGRPGLVGPLGPLGPPGLRGPSGPRGPPGPQGLTIIQPMTGDESCCTNFRTLQDSLTKLELAINFPFVRKVGQKYFVSNNKRDSFEKAVEFCSQQGLELALPQNQEENNKLSEVFRDGFTAVWINVNKNKAEGNFAVDTNNRPLTFTKWGKDQPDTSIQDTGCTMVTENGVWRVTRECFLNAFIVCQL</sequence>
<dbReference type="Pfam" id="PF01391">
    <property type="entry name" value="Collagen"/>
    <property type="match status" value="1"/>
</dbReference>
<dbReference type="PANTHER" id="PTHR24637">
    <property type="entry name" value="COLLAGEN"/>
    <property type="match status" value="1"/>
</dbReference>
<keyword evidence="4" id="KW-0732">Signal</keyword>
<feature type="chain" id="PRO_5008362210" evidence="4">
    <location>
        <begin position="20"/>
        <end position="260"/>
    </location>
</feature>
<dbReference type="PROSITE" id="PS50041">
    <property type="entry name" value="C_TYPE_LECTIN_2"/>
    <property type="match status" value="1"/>
</dbReference>
<proteinExistence type="predicted"/>
<name>A0A1A7WEE1_9TELE</name>
<gene>
    <name evidence="6" type="primary">SCARA3</name>
</gene>
<dbReference type="PANTHER" id="PTHR24637:SF421">
    <property type="entry name" value="CUTICLE COLLAGEN DPY-2"/>
    <property type="match status" value="1"/>
</dbReference>